<dbReference type="Proteomes" id="UP000485058">
    <property type="component" value="Unassembled WGS sequence"/>
</dbReference>
<gene>
    <name evidence="2" type="ORF">HaLaN_31485</name>
</gene>
<organism evidence="2 3">
    <name type="scientific">Haematococcus lacustris</name>
    <name type="common">Green alga</name>
    <name type="synonym">Haematococcus pluvialis</name>
    <dbReference type="NCBI Taxonomy" id="44745"/>
    <lineage>
        <taxon>Eukaryota</taxon>
        <taxon>Viridiplantae</taxon>
        <taxon>Chlorophyta</taxon>
        <taxon>core chlorophytes</taxon>
        <taxon>Chlorophyceae</taxon>
        <taxon>CS clade</taxon>
        <taxon>Chlamydomonadales</taxon>
        <taxon>Haematococcaceae</taxon>
        <taxon>Haematococcus</taxon>
    </lineage>
</organism>
<dbReference type="EMBL" id="BLLF01006481">
    <property type="protein sequence ID" value="GFH32289.1"/>
    <property type="molecule type" value="Genomic_DNA"/>
</dbReference>
<evidence type="ECO:0000313" key="2">
    <source>
        <dbReference type="EMBL" id="GFH32289.1"/>
    </source>
</evidence>
<sequence>MAARQPSRQQSWAAGVREGRGEGGGSIGGMPGEERVSVAGSTGSGQSRRPGPARAAEDDTLADPRGSTGSREPASCSPAKPPSEWLASSLFCVLASLAAVQAEARNALANHESEVAERKAASKFYFDEDDDE</sequence>
<name>A0A6A0AH50_HAELA</name>
<reference evidence="2 3" key="1">
    <citation type="submission" date="2020-02" db="EMBL/GenBank/DDBJ databases">
        <title>Draft genome sequence of Haematococcus lacustris strain NIES-144.</title>
        <authorList>
            <person name="Morimoto D."/>
            <person name="Nakagawa S."/>
            <person name="Yoshida T."/>
            <person name="Sawayama S."/>
        </authorList>
    </citation>
    <scope>NUCLEOTIDE SEQUENCE [LARGE SCALE GENOMIC DNA]</scope>
    <source>
        <strain evidence="2 3">NIES-144</strain>
    </source>
</reference>
<keyword evidence="3" id="KW-1185">Reference proteome</keyword>
<comment type="caution">
    <text evidence="2">The sequence shown here is derived from an EMBL/GenBank/DDBJ whole genome shotgun (WGS) entry which is preliminary data.</text>
</comment>
<proteinExistence type="predicted"/>
<dbReference type="AlphaFoldDB" id="A0A6A0AH50"/>
<accession>A0A6A0AH50</accession>
<feature type="compositionally biased region" description="Gly residues" evidence="1">
    <location>
        <begin position="22"/>
        <end position="31"/>
    </location>
</feature>
<feature type="compositionally biased region" description="Polar residues" evidence="1">
    <location>
        <begin position="1"/>
        <end position="12"/>
    </location>
</feature>
<evidence type="ECO:0000256" key="1">
    <source>
        <dbReference type="SAM" id="MobiDB-lite"/>
    </source>
</evidence>
<protein>
    <submittedName>
        <fullName evidence="2">Uncharacterized protein</fullName>
    </submittedName>
</protein>
<feature type="region of interest" description="Disordered" evidence="1">
    <location>
        <begin position="1"/>
        <end position="82"/>
    </location>
</feature>
<evidence type="ECO:0000313" key="3">
    <source>
        <dbReference type="Proteomes" id="UP000485058"/>
    </source>
</evidence>